<dbReference type="AlphaFoldDB" id="A0AAW1T275"/>
<reference evidence="1 2" key="1">
    <citation type="journal article" date="2024" name="Nat. Commun.">
        <title>Phylogenomics reveals the evolutionary origins of lichenization in chlorophyte algae.</title>
        <authorList>
            <person name="Puginier C."/>
            <person name="Libourel C."/>
            <person name="Otte J."/>
            <person name="Skaloud P."/>
            <person name="Haon M."/>
            <person name="Grisel S."/>
            <person name="Petersen M."/>
            <person name="Berrin J.G."/>
            <person name="Delaux P.M."/>
            <person name="Dal Grande F."/>
            <person name="Keller J."/>
        </authorList>
    </citation>
    <scope>NUCLEOTIDE SEQUENCE [LARGE SCALE GENOMIC DNA]</scope>
    <source>
        <strain evidence="1 2">SAG 2523</strain>
    </source>
</reference>
<comment type="caution">
    <text evidence="1">The sequence shown here is derived from an EMBL/GenBank/DDBJ whole genome shotgun (WGS) entry which is preliminary data.</text>
</comment>
<keyword evidence="2" id="KW-1185">Reference proteome</keyword>
<sequence length="209" mass="22987">MRRKERRARTVSSKAFRFASAHMAAPIDSIEAAWVSHVESRLALVESDGDQLRGEVDRLREELRLERSLRLGWGGDYLRFSDGYVLGWSVAVDGSVKTSMKMTMKGEGEAPLDAAHLDAWVFPAAKNVCVRFCKPVPRNPPGSLMGTGTGVALDFRIGETGSIVTVRQMLECSPSLLPCLSDHCNIIFFKGFVPTADPDVMRMKLATIG</sequence>
<name>A0AAW1T275_9CHLO</name>
<evidence type="ECO:0000313" key="1">
    <source>
        <dbReference type="EMBL" id="KAK9863228.1"/>
    </source>
</evidence>
<evidence type="ECO:0000313" key="2">
    <source>
        <dbReference type="Proteomes" id="UP001485043"/>
    </source>
</evidence>
<dbReference type="EMBL" id="JALJOV010000500">
    <property type="protein sequence ID" value="KAK9863228.1"/>
    <property type="molecule type" value="Genomic_DNA"/>
</dbReference>
<organism evidence="1 2">
    <name type="scientific">Apatococcus fuscideae</name>
    <dbReference type="NCBI Taxonomy" id="2026836"/>
    <lineage>
        <taxon>Eukaryota</taxon>
        <taxon>Viridiplantae</taxon>
        <taxon>Chlorophyta</taxon>
        <taxon>core chlorophytes</taxon>
        <taxon>Trebouxiophyceae</taxon>
        <taxon>Chlorellales</taxon>
        <taxon>Chlorellaceae</taxon>
        <taxon>Apatococcus</taxon>
    </lineage>
</organism>
<gene>
    <name evidence="1" type="ORF">WJX84_010175</name>
</gene>
<accession>A0AAW1T275</accession>
<protein>
    <submittedName>
        <fullName evidence="1">Uncharacterized protein</fullName>
    </submittedName>
</protein>
<dbReference type="Proteomes" id="UP001485043">
    <property type="component" value="Unassembled WGS sequence"/>
</dbReference>
<proteinExistence type="predicted"/>